<evidence type="ECO:0000256" key="1">
    <source>
        <dbReference type="RuleBase" id="RU004262"/>
    </source>
</evidence>
<protein>
    <recommendedName>
        <fullName evidence="3">Lipase domain-containing protein</fullName>
    </recommendedName>
</protein>
<dbReference type="EMBL" id="CAJVCH010552507">
    <property type="protein sequence ID" value="CAG7829682.1"/>
    <property type="molecule type" value="Genomic_DNA"/>
</dbReference>
<dbReference type="OrthoDB" id="199913at2759"/>
<proteinExistence type="inferred from homology"/>
<evidence type="ECO:0000313" key="4">
    <source>
        <dbReference type="EMBL" id="CAG7829682.1"/>
    </source>
</evidence>
<dbReference type="Pfam" id="PF00151">
    <property type="entry name" value="Lipase"/>
    <property type="match status" value="1"/>
</dbReference>
<sequence length="359" mass="39537">MGKFSFMSLLVGSLVNFHVDSQNIANFLGTVPVLGRFMQDLELDSVFMNLPFLHNDVTKIKFLLYTSKNPTEGEELKLEEPHSFRNSYLNPDYPLKILIHGYAQSANSVDFPKSLKDAYLDGEKSSGRGRNGASSYNVISLDWSVLSKEIIYFSSAVHTEKVGQRVGEFIVYLKDNKYIRSYSSVHVIGFSLGSHVAGIAGNFVQTATNGSESIGRITGLDPAGPGFISVPMKIRLDSGDADFVDIIHTNMGSVLFAQYGTPQKLGHVDFFPNGGSRQPACDVSLLTEYTIPRRLACNHLKAAEYYKRSIQGEVFRGCSCSTWGKFQQGACGCSQSNSTAVMGEFCSPTTRGRFYLNVK</sequence>
<feature type="signal peptide" evidence="2">
    <location>
        <begin position="1"/>
        <end position="21"/>
    </location>
</feature>
<feature type="chain" id="PRO_5035214228" description="Lipase domain-containing protein" evidence="2">
    <location>
        <begin position="22"/>
        <end position="359"/>
    </location>
</feature>
<feature type="domain" description="Lipase" evidence="3">
    <location>
        <begin position="56"/>
        <end position="346"/>
    </location>
</feature>
<dbReference type="GO" id="GO:0016042">
    <property type="term" value="P:lipid catabolic process"/>
    <property type="evidence" value="ECO:0007669"/>
    <property type="project" value="TreeGrafter"/>
</dbReference>
<comment type="caution">
    <text evidence="4">The sequence shown here is derived from an EMBL/GenBank/DDBJ whole genome shotgun (WGS) entry which is preliminary data.</text>
</comment>
<comment type="similarity">
    <text evidence="1">Belongs to the AB hydrolase superfamily. Lipase family.</text>
</comment>
<keyword evidence="5" id="KW-1185">Reference proteome</keyword>
<dbReference type="InterPro" id="IPR033906">
    <property type="entry name" value="Lipase_N"/>
</dbReference>
<gene>
    <name evidence="4" type="ORF">AFUS01_LOCUS39534</name>
</gene>
<dbReference type="AlphaFoldDB" id="A0A8J2L7P8"/>
<dbReference type="PANTHER" id="PTHR11610">
    <property type="entry name" value="LIPASE"/>
    <property type="match status" value="1"/>
</dbReference>
<organism evidence="4 5">
    <name type="scientific">Allacma fusca</name>
    <dbReference type="NCBI Taxonomy" id="39272"/>
    <lineage>
        <taxon>Eukaryota</taxon>
        <taxon>Metazoa</taxon>
        <taxon>Ecdysozoa</taxon>
        <taxon>Arthropoda</taxon>
        <taxon>Hexapoda</taxon>
        <taxon>Collembola</taxon>
        <taxon>Symphypleona</taxon>
        <taxon>Sminthuridae</taxon>
        <taxon>Allacma</taxon>
    </lineage>
</organism>
<evidence type="ECO:0000259" key="3">
    <source>
        <dbReference type="Pfam" id="PF00151"/>
    </source>
</evidence>
<dbReference type="GO" id="GO:0005615">
    <property type="term" value="C:extracellular space"/>
    <property type="evidence" value="ECO:0007669"/>
    <property type="project" value="TreeGrafter"/>
</dbReference>
<keyword evidence="2" id="KW-0732">Signal</keyword>
<reference evidence="4" key="1">
    <citation type="submission" date="2021-06" db="EMBL/GenBank/DDBJ databases">
        <authorList>
            <person name="Hodson N. C."/>
            <person name="Mongue J. A."/>
            <person name="Jaron S. K."/>
        </authorList>
    </citation>
    <scope>NUCLEOTIDE SEQUENCE</scope>
</reference>
<evidence type="ECO:0000256" key="2">
    <source>
        <dbReference type="SAM" id="SignalP"/>
    </source>
</evidence>
<dbReference type="GO" id="GO:0016298">
    <property type="term" value="F:lipase activity"/>
    <property type="evidence" value="ECO:0007669"/>
    <property type="project" value="InterPro"/>
</dbReference>
<name>A0A8J2L7P8_9HEXA</name>
<dbReference type="CDD" id="cd00707">
    <property type="entry name" value="Pancreat_lipase_like"/>
    <property type="match status" value="1"/>
</dbReference>
<dbReference type="Proteomes" id="UP000708208">
    <property type="component" value="Unassembled WGS sequence"/>
</dbReference>
<dbReference type="InterPro" id="IPR000734">
    <property type="entry name" value="TAG_lipase"/>
</dbReference>
<accession>A0A8J2L7P8</accession>
<dbReference type="InterPro" id="IPR013818">
    <property type="entry name" value="Lipase"/>
</dbReference>
<evidence type="ECO:0000313" key="5">
    <source>
        <dbReference type="Proteomes" id="UP000708208"/>
    </source>
</evidence>